<name>A0A9P6LK02_9PEZI</name>
<dbReference type="GO" id="GO:0042393">
    <property type="term" value="F:histone binding"/>
    <property type="evidence" value="ECO:0007669"/>
    <property type="project" value="InterPro"/>
</dbReference>
<feature type="compositionally biased region" description="Acidic residues" evidence="1">
    <location>
        <begin position="21"/>
        <end position="32"/>
    </location>
</feature>
<feature type="compositionally biased region" description="Acidic residues" evidence="1">
    <location>
        <begin position="721"/>
        <end position="735"/>
    </location>
</feature>
<dbReference type="GO" id="GO:0005634">
    <property type="term" value="C:nucleus"/>
    <property type="evidence" value="ECO:0007669"/>
    <property type="project" value="InterPro"/>
</dbReference>
<feature type="compositionally biased region" description="Polar residues" evidence="1">
    <location>
        <begin position="778"/>
        <end position="788"/>
    </location>
</feature>
<evidence type="ECO:0008006" key="4">
    <source>
        <dbReference type="Google" id="ProtNLM"/>
    </source>
</evidence>
<reference evidence="2" key="1">
    <citation type="submission" date="2020-03" db="EMBL/GenBank/DDBJ databases">
        <authorList>
            <person name="He L."/>
        </authorList>
    </citation>
    <scope>NUCLEOTIDE SEQUENCE</scope>
    <source>
        <strain evidence="2">CkLH20</strain>
    </source>
</reference>
<feature type="compositionally biased region" description="Polar residues" evidence="1">
    <location>
        <begin position="842"/>
        <end position="854"/>
    </location>
</feature>
<feature type="region of interest" description="Disordered" evidence="1">
    <location>
        <begin position="1"/>
        <end position="36"/>
    </location>
</feature>
<feature type="compositionally biased region" description="Basic residues" evidence="1">
    <location>
        <begin position="1"/>
        <end position="10"/>
    </location>
</feature>
<feature type="compositionally biased region" description="Basic residues" evidence="1">
    <location>
        <begin position="361"/>
        <end position="371"/>
    </location>
</feature>
<organism evidence="2 3">
    <name type="scientific">Colletotrichum karsti</name>
    <dbReference type="NCBI Taxonomy" id="1095194"/>
    <lineage>
        <taxon>Eukaryota</taxon>
        <taxon>Fungi</taxon>
        <taxon>Dikarya</taxon>
        <taxon>Ascomycota</taxon>
        <taxon>Pezizomycotina</taxon>
        <taxon>Sordariomycetes</taxon>
        <taxon>Hypocreomycetidae</taxon>
        <taxon>Glomerellales</taxon>
        <taxon>Glomerellaceae</taxon>
        <taxon>Colletotrichum</taxon>
        <taxon>Colletotrichum boninense species complex</taxon>
    </lineage>
</organism>
<dbReference type="AlphaFoldDB" id="A0A9P6LK02"/>
<evidence type="ECO:0000256" key="1">
    <source>
        <dbReference type="SAM" id="MobiDB-lite"/>
    </source>
</evidence>
<feature type="region of interest" description="Disordered" evidence="1">
    <location>
        <begin position="274"/>
        <end position="412"/>
    </location>
</feature>
<feature type="compositionally biased region" description="Basic and acidic residues" evidence="1">
    <location>
        <begin position="607"/>
        <end position="618"/>
    </location>
</feature>
<feature type="compositionally biased region" description="Polar residues" evidence="1">
    <location>
        <begin position="482"/>
        <end position="496"/>
    </location>
</feature>
<dbReference type="RefSeq" id="XP_038745147.1">
    <property type="nucleotide sequence ID" value="XM_038889335.1"/>
</dbReference>
<evidence type="ECO:0000313" key="3">
    <source>
        <dbReference type="Proteomes" id="UP000781932"/>
    </source>
</evidence>
<feature type="compositionally biased region" description="Polar residues" evidence="1">
    <location>
        <begin position="1000"/>
        <end position="1012"/>
    </location>
</feature>
<proteinExistence type="predicted"/>
<dbReference type="OrthoDB" id="2420608at2759"/>
<feature type="compositionally biased region" description="Polar residues" evidence="1">
    <location>
        <begin position="378"/>
        <end position="391"/>
    </location>
</feature>
<feature type="compositionally biased region" description="Pro residues" evidence="1">
    <location>
        <begin position="539"/>
        <end position="553"/>
    </location>
</feature>
<dbReference type="Proteomes" id="UP000781932">
    <property type="component" value="Unassembled WGS sequence"/>
</dbReference>
<feature type="region of interest" description="Disordered" evidence="1">
    <location>
        <begin position="961"/>
        <end position="1018"/>
    </location>
</feature>
<dbReference type="Pfam" id="PF10384">
    <property type="entry name" value="Scm3"/>
    <property type="match status" value="1"/>
</dbReference>
<feature type="compositionally biased region" description="Basic and acidic residues" evidence="1">
    <location>
        <begin position="331"/>
        <end position="360"/>
    </location>
</feature>
<comment type="caution">
    <text evidence="2">The sequence shown here is derived from an EMBL/GenBank/DDBJ whole genome shotgun (WGS) entry which is preliminary data.</text>
</comment>
<dbReference type="GeneID" id="62162409"/>
<feature type="compositionally biased region" description="Polar residues" evidence="1">
    <location>
        <begin position="800"/>
        <end position="819"/>
    </location>
</feature>
<dbReference type="EMBL" id="JAATWM020000020">
    <property type="protein sequence ID" value="KAF9875686.1"/>
    <property type="molecule type" value="Genomic_DNA"/>
</dbReference>
<feature type="compositionally biased region" description="Acidic residues" evidence="1">
    <location>
        <begin position="691"/>
        <end position="709"/>
    </location>
</feature>
<dbReference type="PANTHER" id="PTHR15992">
    <property type="entry name" value="HOLLIDAY JUNCTION RECOGNITION PROTEIN"/>
    <property type="match status" value="1"/>
</dbReference>
<feature type="region of interest" description="Disordered" evidence="1">
    <location>
        <begin position="90"/>
        <end position="196"/>
    </location>
</feature>
<dbReference type="GO" id="GO:0046982">
    <property type="term" value="F:protein heterodimerization activity"/>
    <property type="evidence" value="ECO:0007669"/>
    <property type="project" value="InterPro"/>
</dbReference>
<feature type="region of interest" description="Disordered" evidence="1">
    <location>
        <begin position="579"/>
        <end position="920"/>
    </location>
</feature>
<dbReference type="InterPro" id="IPR018465">
    <property type="entry name" value="Scm3/HJURP"/>
</dbReference>
<feature type="compositionally biased region" description="Polar residues" evidence="1">
    <location>
        <begin position="399"/>
        <end position="412"/>
    </location>
</feature>
<feature type="compositionally biased region" description="Basic residues" evidence="1">
    <location>
        <begin position="855"/>
        <end position="866"/>
    </location>
</feature>
<reference evidence="2" key="2">
    <citation type="submission" date="2020-11" db="EMBL/GenBank/DDBJ databases">
        <title>Whole genome sequencing of Colletotrichum sp.</title>
        <authorList>
            <person name="Li H."/>
        </authorList>
    </citation>
    <scope>NUCLEOTIDE SEQUENCE</scope>
    <source>
        <strain evidence="2">CkLH20</strain>
    </source>
</reference>
<gene>
    <name evidence="2" type="ORF">CkaCkLH20_06618</name>
</gene>
<feature type="compositionally biased region" description="Pro residues" evidence="1">
    <location>
        <begin position="668"/>
        <end position="677"/>
    </location>
</feature>
<keyword evidence="3" id="KW-1185">Reference proteome</keyword>
<accession>A0A9P6LK02</accession>
<feature type="compositionally biased region" description="Low complexity" evidence="1">
    <location>
        <begin position="710"/>
        <end position="720"/>
    </location>
</feature>
<sequence>MEPPAKRPRKGPSPLAQSQNDEYDELNYDPEDVSQMRDPGIQLETSRGFAAHRLKSTFEHIFEKYEKDFTGIGDEIDLATGKLLTNNGHLENMRHEMDTGVPGEEDEDEGMLLEEAFGSQDDDQERNRRSDQSDEEDEERILHGKKNGGSDSTTLVRRASMEIQRRPSLVTLGRPGSSSSNPSADIWGSRPQTLDPTWEAPEIESKTLSETIMSNLRDARYRFPISSRSVWSSRPDDEQDKMIMKPPRIDMATFSRARQEYIRPARPPSMKLLRAFTVEGDDNEDDEDDILGVSMTERPPQTQEKEKEPISDDNVAADGAREQPLPSVEDLYTHEVLAKSSSEKPSESNPEEHDSTEKRPNNKRRPGRPKKTPVTPVESQNETESGPNEDTSIGIDPASSLSSLVTEGETQTISQHRVVVELVMKSPPPGTITEFEEPEDADTYGIKKEDNPVTEDLSHASAPLSTQEASDSGPIAAPVEGTTITTGEAPEKTSTPPKEIFTRYQNDNDFSDAEEAMPKERAIPRKRRAAAKRGNEPAAPAPAPVNVEPPSPAPDVFMETAELPVVRVEQEDDDWILAPPAAQVEPSSENIDTMEVDVEEATEAEEASDRPARPHDNLPQENNENPSTLERQSVVEPEEQQSLEDLLVAEALDLMAGIPSSSPSKPMAIPPNSPPPDIAEQEADRGFDVIILDDVDDAELSESGPEPEAEQQQQQQQEPGLEPEPEPQLDPEPMDVELPTIPKPSEPDAAPQTPPRRPKRTHFQDQKGATSPMGHLNLDSSSPSTSRAQKVRRRRESIKSKSPTSTTQHRASPDPSVQQRPEVAAFPEHRPAAPVSKPNEPPATSTSQKPTPRQHTSKPKSSRKRKSQETATDAPAESTPAESTPREQKNTPRPQKTPRQRKPAKTPSRSFASLISDDEDELTLDLFKSWTNNTERPSSSGRKTTAYAPVLLAGPQTKVTTPMKQRSHNAGGGGSGTATTTTTGKSKKRKLAWAFAATPTKKTQVGSPSGSLVRTPGGNMRRCGEEGFKCDRDFCFACL</sequence>
<protein>
    <recommendedName>
        <fullName evidence="4">Centromere protein Scm3</fullName>
    </recommendedName>
</protein>
<feature type="region of interest" description="Disordered" evidence="1">
    <location>
        <begin position="427"/>
        <end position="556"/>
    </location>
</feature>
<feature type="compositionally biased region" description="Low complexity" evidence="1">
    <location>
        <begin position="643"/>
        <end position="654"/>
    </location>
</feature>
<feature type="compositionally biased region" description="Acidic residues" evidence="1">
    <location>
        <begin position="279"/>
        <end position="290"/>
    </location>
</feature>
<dbReference type="Gene3D" id="1.10.20.10">
    <property type="entry name" value="Histone, subunit A"/>
    <property type="match status" value="1"/>
</dbReference>
<feature type="compositionally biased region" description="Polar residues" evidence="1">
    <location>
        <begin position="619"/>
        <end position="631"/>
    </location>
</feature>
<evidence type="ECO:0000313" key="2">
    <source>
        <dbReference type="EMBL" id="KAF9875686.1"/>
    </source>
</evidence>
<feature type="compositionally biased region" description="Acidic residues" evidence="1">
    <location>
        <begin position="103"/>
        <end position="112"/>
    </location>
</feature>
<feature type="compositionally biased region" description="Acidic residues" evidence="1">
    <location>
        <begin position="592"/>
        <end position="606"/>
    </location>
</feature>
<dbReference type="InterPro" id="IPR009072">
    <property type="entry name" value="Histone-fold"/>
</dbReference>
<dbReference type="PANTHER" id="PTHR15992:SF5">
    <property type="entry name" value="HOLLIDAY JUNCTION RECOGNITION PROTEIN"/>
    <property type="match status" value="1"/>
</dbReference>